<feature type="chain" id="PRO_5013814810" evidence="9">
    <location>
        <begin position="20"/>
        <end position="589"/>
    </location>
</feature>
<evidence type="ECO:0000256" key="9">
    <source>
        <dbReference type="SAM" id="SignalP"/>
    </source>
</evidence>
<organism evidence="11 13">
    <name type="scientific">Cercospora beticola</name>
    <name type="common">Sugarbeet leaf spot fungus</name>
    <dbReference type="NCBI Taxonomy" id="122368"/>
    <lineage>
        <taxon>Eukaryota</taxon>
        <taxon>Fungi</taxon>
        <taxon>Dikarya</taxon>
        <taxon>Ascomycota</taxon>
        <taxon>Pezizomycotina</taxon>
        <taxon>Dothideomycetes</taxon>
        <taxon>Dothideomycetidae</taxon>
        <taxon>Mycosphaerellales</taxon>
        <taxon>Mycosphaerellaceae</taxon>
        <taxon>Cercospora</taxon>
    </lineage>
</organism>
<evidence type="ECO:0000256" key="1">
    <source>
        <dbReference type="ARBA" id="ARBA00001974"/>
    </source>
</evidence>
<keyword evidence="14" id="KW-1185">Reference proteome</keyword>
<evidence type="ECO:0000256" key="4">
    <source>
        <dbReference type="ARBA" id="ARBA00022827"/>
    </source>
</evidence>
<evidence type="ECO:0000313" key="12">
    <source>
        <dbReference type="EMBL" id="WPB04606.1"/>
    </source>
</evidence>
<dbReference type="Pfam" id="PF05199">
    <property type="entry name" value="GMC_oxred_C"/>
    <property type="match status" value="1"/>
</dbReference>
<evidence type="ECO:0000313" key="13">
    <source>
        <dbReference type="Proteomes" id="UP000230605"/>
    </source>
</evidence>
<dbReference type="Gene3D" id="4.10.450.10">
    <property type="entry name" value="Glucose Oxidase, domain 2"/>
    <property type="match status" value="1"/>
</dbReference>
<feature type="domain" description="Glucose-methanol-choline oxidoreductase N-terminal" evidence="10">
    <location>
        <begin position="84"/>
        <end position="107"/>
    </location>
</feature>
<keyword evidence="4 7" id="KW-0274">FAD</keyword>
<dbReference type="AlphaFoldDB" id="A0A2G5HPI4"/>
<dbReference type="PROSITE" id="PS00623">
    <property type="entry name" value="GMC_OXRED_1"/>
    <property type="match status" value="1"/>
</dbReference>
<dbReference type="InterPro" id="IPR000172">
    <property type="entry name" value="GMC_OxRdtase_N"/>
</dbReference>
<feature type="active site" description="Proton acceptor" evidence="6">
    <location>
        <position position="524"/>
    </location>
</feature>
<feature type="active site" description="Proton acceptor" evidence="6">
    <location>
        <position position="567"/>
    </location>
</feature>
<dbReference type="Gene3D" id="3.30.560.10">
    <property type="entry name" value="Glucose Oxidase, domain 3"/>
    <property type="match status" value="1"/>
</dbReference>
<dbReference type="PANTHER" id="PTHR11552">
    <property type="entry name" value="GLUCOSE-METHANOL-CHOLINE GMC OXIDOREDUCTASE"/>
    <property type="match status" value="1"/>
</dbReference>
<dbReference type="SUPFAM" id="SSF54373">
    <property type="entry name" value="FAD-linked reductases, C-terminal domain"/>
    <property type="match status" value="1"/>
</dbReference>
<dbReference type="EMBL" id="LKMD01000104">
    <property type="protein sequence ID" value="PIA94173.1"/>
    <property type="molecule type" value="Genomic_DNA"/>
</dbReference>
<name>A0A2G5HPI4_CERBT</name>
<feature type="signal peptide" evidence="9">
    <location>
        <begin position="1"/>
        <end position="19"/>
    </location>
</feature>
<accession>A0A2G5HPI4</accession>
<dbReference type="PIRSF" id="PIRSF000137">
    <property type="entry name" value="Alcohol_oxidase"/>
    <property type="match status" value="1"/>
</dbReference>
<reference evidence="12 14" key="2">
    <citation type="submission" date="2023-09" db="EMBL/GenBank/DDBJ databases">
        <title>Complete-Gapless Cercospora beticola genome.</title>
        <authorList>
            <person name="Wyatt N.A."/>
            <person name="Spanner R.E."/>
            <person name="Bolton M.D."/>
        </authorList>
    </citation>
    <scope>NUCLEOTIDE SEQUENCE [LARGE SCALE GENOMIC DNA]</scope>
    <source>
        <strain evidence="12">Cb09-40</strain>
    </source>
</reference>
<keyword evidence="9" id="KW-0732">Signal</keyword>
<dbReference type="GO" id="GO:0050660">
    <property type="term" value="F:flavin adenine dinucleotide binding"/>
    <property type="evidence" value="ECO:0007669"/>
    <property type="project" value="InterPro"/>
</dbReference>
<dbReference type="InterPro" id="IPR012132">
    <property type="entry name" value="GMC_OxRdtase"/>
</dbReference>
<dbReference type="Proteomes" id="UP001302367">
    <property type="component" value="Chromosome 6"/>
</dbReference>
<keyword evidence="5" id="KW-0560">Oxidoreductase</keyword>
<feature type="binding site" evidence="7">
    <location>
        <begin position="94"/>
        <end position="97"/>
    </location>
    <ligand>
        <name>FAD</name>
        <dbReference type="ChEBI" id="CHEBI:57692"/>
    </ligand>
</feature>
<dbReference type="EMBL" id="CP134189">
    <property type="protein sequence ID" value="WPB04606.1"/>
    <property type="molecule type" value="Genomic_DNA"/>
</dbReference>
<evidence type="ECO:0000256" key="7">
    <source>
        <dbReference type="PIRSR" id="PIRSR000137-2"/>
    </source>
</evidence>
<dbReference type="Pfam" id="PF00732">
    <property type="entry name" value="GMC_oxred_N"/>
    <property type="match status" value="1"/>
</dbReference>
<evidence type="ECO:0000256" key="5">
    <source>
        <dbReference type="ARBA" id="ARBA00023002"/>
    </source>
</evidence>
<sequence length="589" mass="63621">MPSTRSLIFGLGAIAGSYAQQQTEYDYIICGGGTAGLAVANKLSEANNTVLIVEAGVNGSTASWSYRSTPQTYAKGRVLDLPAGRTVGGSSQINGKVYSRPNAQSIDDWGRVNDGDWSWNTLLPFYKSSETLDVPSEDLADAGYTYNPDYHGTSGPLNVSFPAQGTRAYWELLKNASAAFDISVNRDFNGGKAEGLATYPAAFTINGEREQTRESAREAYYLPIVGRTNLELLDETVCLRIVFADAQGENATLTATGVEIANTNNQTTITARKEVILAAGVYRSPGILEFSGIGNKALLANYSIEAKIDLPGVGENLQDQLQGNIYYERVNSSNITFPSPVGDEITTPYLIHATYEQIFGDDAGDFQERTNSSLSEYANTISEGINGTLSADQILNSLRVQYEAIFSTLIPSVEIFSGQSLNSTHLNLEFWPLIPLGRGNVHISGGNPERAGDSPNVNVNWGILEFDWEMLTASARFVRNMFKTEAFAAEVQAETRPGFSNVSEDASDAEWKEYWQDNFRAGWHGVGTAAMLPREWGGVVNTNLTVYGTANVRVVDASAIPFQLGGHPTATVYALAERAASLIVNGTSG</sequence>
<comment type="similarity">
    <text evidence="2 8">Belongs to the GMC oxidoreductase family.</text>
</comment>
<gene>
    <name evidence="11" type="ORF">CB0940_08048</name>
    <name evidence="12" type="ORF">RHO25_009252</name>
</gene>
<dbReference type="PANTHER" id="PTHR11552:SF201">
    <property type="entry name" value="GLUCOSE-METHANOL-CHOLINE OXIDOREDUCTASE N-TERMINAL DOMAIN-CONTAINING PROTEIN"/>
    <property type="match status" value="1"/>
</dbReference>
<dbReference type="SUPFAM" id="SSF51905">
    <property type="entry name" value="FAD/NAD(P)-binding domain"/>
    <property type="match status" value="1"/>
</dbReference>
<dbReference type="InterPro" id="IPR007867">
    <property type="entry name" value="GMC_OxRtase_C"/>
</dbReference>
<comment type="cofactor">
    <cofactor evidence="1 7">
        <name>FAD</name>
        <dbReference type="ChEBI" id="CHEBI:57692"/>
    </cofactor>
</comment>
<dbReference type="OrthoDB" id="269227at2759"/>
<dbReference type="InterPro" id="IPR027424">
    <property type="entry name" value="Glucose_Oxidase_domain_2"/>
</dbReference>
<evidence type="ECO:0000313" key="11">
    <source>
        <dbReference type="EMBL" id="PIA94173.1"/>
    </source>
</evidence>
<dbReference type="InterPro" id="IPR036188">
    <property type="entry name" value="FAD/NAD-bd_sf"/>
</dbReference>
<protein>
    <submittedName>
        <fullName evidence="11">Oxygen-dependent choline dehydrogenase</fullName>
    </submittedName>
</protein>
<dbReference type="GO" id="GO:0016614">
    <property type="term" value="F:oxidoreductase activity, acting on CH-OH group of donors"/>
    <property type="evidence" value="ECO:0007669"/>
    <property type="project" value="InterPro"/>
</dbReference>
<evidence type="ECO:0000256" key="2">
    <source>
        <dbReference type="ARBA" id="ARBA00010790"/>
    </source>
</evidence>
<dbReference type="Proteomes" id="UP000230605">
    <property type="component" value="Chromosome 6"/>
</dbReference>
<dbReference type="Gene3D" id="3.50.50.60">
    <property type="entry name" value="FAD/NAD(P)-binding domain"/>
    <property type="match status" value="1"/>
</dbReference>
<evidence type="ECO:0000256" key="3">
    <source>
        <dbReference type="ARBA" id="ARBA00022630"/>
    </source>
</evidence>
<evidence type="ECO:0000256" key="6">
    <source>
        <dbReference type="PIRSR" id="PIRSR000137-1"/>
    </source>
</evidence>
<evidence type="ECO:0000259" key="10">
    <source>
        <dbReference type="PROSITE" id="PS00623"/>
    </source>
</evidence>
<keyword evidence="3 8" id="KW-0285">Flavoprotein</keyword>
<reference evidence="11 13" key="1">
    <citation type="submission" date="2015-10" db="EMBL/GenBank/DDBJ databases">
        <title>The cercosporin biosynthetic gene cluster was horizontally transferred to several fungal lineages and shown to be expanded in Cercospora beticola based on microsynteny with recipient genomes.</title>
        <authorList>
            <person name="De Jonge R."/>
            <person name="Ebert M.K."/>
            <person name="Suttle J.C."/>
            <person name="Jurick Ii W.M."/>
            <person name="Secor G.A."/>
            <person name="Thomma B.P."/>
            <person name="Van De Peer Y."/>
            <person name="Bolton M.D."/>
        </authorList>
    </citation>
    <scope>NUCLEOTIDE SEQUENCE [LARGE SCALE GENOMIC DNA]</scope>
    <source>
        <strain evidence="11 13">09-40</strain>
    </source>
</reference>
<proteinExistence type="inferred from homology"/>
<evidence type="ECO:0000256" key="8">
    <source>
        <dbReference type="RuleBase" id="RU003968"/>
    </source>
</evidence>
<feature type="binding site" evidence="7">
    <location>
        <begin position="523"/>
        <end position="524"/>
    </location>
    <ligand>
        <name>FAD</name>
        <dbReference type="ChEBI" id="CHEBI:57692"/>
    </ligand>
</feature>
<evidence type="ECO:0000313" key="14">
    <source>
        <dbReference type="Proteomes" id="UP001302367"/>
    </source>
</evidence>